<reference evidence="5 6" key="1">
    <citation type="journal article" date="2021" name="Int. J. Syst. Evol. Microbiol.">
        <title>Reticulibacter mediterranei gen. nov., sp. nov., within the new family Reticulibacteraceae fam. nov., and Ktedonospora formicarum gen. nov., sp. nov., Ktedonobacter robiniae sp. nov., Dictyobacter formicarum sp. nov. and Dictyobacter arantiisoli sp. nov., belonging to the class Ktedonobacteria.</title>
        <authorList>
            <person name="Yabe S."/>
            <person name="Zheng Y."/>
            <person name="Wang C.M."/>
            <person name="Sakai Y."/>
            <person name="Abe K."/>
            <person name="Yokota A."/>
            <person name="Donadio S."/>
            <person name="Cavaletti L."/>
            <person name="Monciardini P."/>
        </authorList>
    </citation>
    <scope>NUCLEOTIDE SEQUENCE [LARGE SCALE GENOMIC DNA]</scope>
    <source>
        <strain evidence="5 6">SOSP1-30</strain>
    </source>
</reference>
<dbReference type="InterPro" id="IPR029058">
    <property type="entry name" value="AB_hydrolase_fold"/>
</dbReference>
<evidence type="ECO:0000313" key="5">
    <source>
        <dbReference type="EMBL" id="GHO58772.1"/>
    </source>
</evidence>
<evidence type="ECO:0000259" key="4">
    <source>
        <dbReference type="Pfam" id="PF02230"/>
    </source>
</evidence>
<dbReference type="PANTHER" id="PTHR43037">
    <property type="entry name" value="UNNAMED PRODUCT-RELATED"/>
    <property type="match status" value="1"/>
</dbReference>
<dbReference type="PANTHER" id="PTHR43037:SF5">
    <property type="entry name" value="FERULOYL ESTERASE"/>
    <property type="match status" value="1"/>
</dbReference>
<keyword evidence="1" id="KW-0732">Signal</keyword>
<dbReference type="Proteomes" id="UP000654345">
    <property type="component" value="Unassembled WGS sequence"/>
</dbReference>
<dbReference type="EMBL" id="BNJG01000003">
    <property type="protein sequence ID" value="GHO58772.1"/>
    <property type="molecule type" value="Genomic_DNA"/>
</dbReference>
<name>A0ABQ3V1V6_9CHLR</name>
<dbReference type="SUPFAM" id="SSF53474">
    <property type="entry name" value="alpha/beta-Hydrolases"/>
    <property type="match status" value="1"/>
</dbReference>
<feature type="domain" description="Phospholipase/carboxylesterase/thioesterase" evidence="4">
    <location>
        <begin position="112"/>
        <end position="218"/>
    </location>
</feature>
<feature type="compositionally biased region" description="Polar residues" evidence="3">
    <location>
        <begin position="1"/>
        <end position="11"/>
    </location>
</feature>
<evidence type="ECO:0000256" key="2">
    <source>
        <dbReference type="ARBA" id="ARBA00022801"/>
    </source>
</evidence>
<sequence length="235" mass="25953">MRDTQQTQASHNWGRLHAQPGRHIHSISSPGIHSLDIEKTGDCLLYVPHAYTPDYPAPLVVMLHGAGGNATGGRLPFQSHAEESGLLLLAPSSRSQSWDIITDGHYGPDVALIDKALEQIFSRYIIDPECIAVEGFSDGASYALSLGLINGDMFKHIIAFSPGFMKPTKYQGLPRVYISHGQRDPVLPIDYCSRRIVNQLRQAKYAVEYHEFPGGHHVPENIAREALSWFLLSGS</sequence>
<dbReference type="Pfam" id="PF02230">
    <property type="entry name" value="Abhydrolase_2"/>
    <property type="match status" value="1"/>
</dbReference>
<comment type="caution">
    <text evidence="5">The sequence shown here is derived from an EMBL/GenBank/DDBJ whole genome shotgun (WGS) entry which is preliminary data.</text>
</comment>
<gene>
    <name evidence="5" type="ORF">KSB_72470</name>
</gene>
<dbReference type="Gene3D" id="3.40.50.1820">
    <property type="entry name" value="alpha/beta hydrolase"/>
    <property type="match status" value="1"/>
</dbReference>
<evidence type="ECO:0000313" key="6">
    <source>
        <dbReference type="Proteomes" id="UP000654345"/>
    </source>
</evidence>
<keyword evidence="6" id="KW-1185">Reference proteome</keyword>
<proteinExistence type="predicted"/>
<dbReference type="InterPro" id="IPR050955">
    <property type="entry name" value="Plant_Biomass_Hydrol_Est"/>
</dbReference>
<dbReference type="RefSeq" id="WP_201375020.1">
    <property type="nucleotide sequence ID" value="NZ_BNJG01000003.1"/>
</dbReference>
<evidence type="ECO:0000256" key="3">
    <source>
        <dbReference type="SAM" id="MobiDB-lite"/>
    </source>
</evidence>
<protein>
    <submittedName>
        <fullName evidence="5">Serine esterase</fullName>
    </submittedName>
</protein>
<feature type="region of interest" description="Disordered" evidence="3">
    <location>
        <begin position="1"/>
        <end position="20"/>
    </location>
</feature>
<dbReference type="InterPro" id="IPR003140">
    <property type="entry name" value="PLipase/COase/thioEstase"/>
</dbReference>
<organism evidence="5 6">
    <name type="scientific">Ktedonobacter robiniae</name>
    <dbReference type="NCBI Taxonomy" id="2778365"/>
    <lineage>
        <taxon>Bacteria</taxon>
        <taxon>Bacillati</taxon>
        <taxon>Chloroflexota</taxon>
        <taxon>Ktedonobacteria</taxon>
        <taxon>Ktedonobacterales</taxon>
        <taxon>Ktedonobacteraceae</taxon>
        <taxon>Ktedonobacter</taxon>
    </lineage>
</organism>
<keyword evidence="2" id="KW-0378">Hydrolase</keyword>
<accession>A0ABQ3V1V6</accession>
<evidence type="ECO:0000256" key="1">
    <source>
        <dbReference type="ARBA" id="ARBA00022729"/>
    </source>
</evidence>